<evidence type="ECO:0000313" key="1">
    <source>
        <dbReference type="EMBL" id="QJA52871.1"/>
    </source>
</evidence>
<accession>A0A6H1ZZP1</accession>
<gene>
    <name evidence="1" type="ORF">TM448A03057_0002</name>
</gene>
<dbReference type="EMBL" id="MT144375">
    <property type="protein sequence ID" value="QJA52871.1"/>
    <property type="molecule type" value="Genomic_DNA"/>
</dbReference>
<protein>
    <submittedName>
        <fullName evidence="1">Uncharacterized protein</fullName>
    </submittedName>
</protein>
<organism evidence="1">
    <name type="scientific">viral metagenome</name>
    <dbReference type="NCBI Taxonomy" id="1070528"/>
    <lineage>
        <taxon>unclassified sequences</taxon>
        <taxon>metagenomes</taxon>
        <taxon>organismal metagenomes</taxon>
    </lineage>
</organism>
<name>A0A6H1ZZP1_9ZZZZ</name>
<reference evidence="1" key="1">
    <citation type="submission" date="2020-03" db="EMBL/GenBank/DDBJ databases">
        <title>The deep terrestrial virosphere.</title>
        <authorList>
            <person name="Holmfeldt K."/>
            <person name="Nilsson E."/>
            <person name="Simone D."/>
            <person name="Lopez-Fernandez M."/>
            <person name="Wu X."/>
            <person name="de Brujin I."/>
            <person name="Lundin D."/>
            <person name="Andersson A."/>
            <person name="Bertilsson S."/>
            <person name="Dopson M."/>
        </authorList>
    </citation>
    <scope>NUCLEOTIDE SEQUENCE</scope>
    <source>
        <strain evidence="1">TM448A03057</strain>
    </source>
</reference>
<dbReference type="AlphaFoldDB" id="A0A6H1ZZP1"/>
<sequence>MMSSLFDLHFSLVEAVNAAKDERATAIAEAELRGFRQCARHLRPGEHVLMLMDADERYIYQGIDRLMCCGVWLDKGASDDDTE</sequence>
<proteinExistence type="predicted"/>